<sequence length="165" mass="19237">MLVKSSSPCDVDSPAGGQRDSWFGDTELAAISIVNNVITRFNFGFMMDGRRITTRPRLCCGWRVVAKKPWHGDLDEFVNSVKKLQRKEIPSKRYLRFQHERCSRAVFGNFTFIQLIGNIYQISMLSMLKGFIEPKYHPKVEEWHDFKSPKSAHMYDATWLCTHHH</sequence>
<protein>
    <submittedName>
        <fullName evidence="1">Uncharacterized protein</fullName>
    </submittedName>
</protein>
<dbReference type="AlphaFoldDB" id="A0ABD1VI27"/>
<proteinExistence type="predicted"/>
<organism evidence="1 2">
    <name type="scientific">Forsythia ovata</name>
    <dbReference type="NCBI Taxonomy" id="205694"/>
    <lineage>
        <taxon>Eukaryota</taxon>
        <taxon>Viridiplantae</taxon>
        <taxon>Streptophyta</taxon>
        <taxon>Embryophyta</taxon>
        <taxon>Tracheophyta</taxon>
        <taxon>Spermatophyta</taxon>
        <taxon>Magnoliopsida</taxon>
        <taxon>eudicotyledons</taxon>
        <taxon>Gunneridae</taxon>
        <taxon>Pentapetalae</taxon>
        <taxon>asterids</taxon>
        <taxon>lamiids</taxon>
        <taxon>Lamiales</taxon>
        <taxon>Oleaceae</taxon>
        <taxon>Forsythieae</taxon>
        <taxon>Forsythia</taxon>
    </lineage>
</organism>
<name>A0ABD1VI27_9LAMI</name>
<accession>A0ABD1VI27</accession>
<dbReference type="Proteomes" id="UP001604277">
    <property type="component" value="Unassembled WGS sequence"/>
</dbReference>
<reference evidence="2" key="1">
    <citation type="submission" date="2024-07" db="EMBL/GenBank/DDBJ databases">
        <title>Two chromosome-level genome assemblies of Korean endemic species Abeliophyllum distichum and Forsythia ovata (Oleaceae).</title>
        <authorList>
            <person name="Jang H."/>
        </authorList>
    </citation>
    <scope>NUCLEOTIDE SEQUENCE [LARGE SCALE GENOMIC DNA]</scope>
</reference>
<evidence type="ECO:0000313" key="1">
    <source>
        <dbReference type="EMBL" id="KAL2536996.1"/>
    </source>
</evidence>
<keyword evidence="2" id="KW-1185">Reference proteome</keyword>
<gene>
    <name evidence="1" type="ORF">Fot_18387</name>
</gene>
<evidence type="ECO:0000313" key="2">
    <source>
        <dbReference type="Proteomes" id="UP001604277"/>
    </source>
</evidence>
<comment type="caution">
    <text evidence="1">The sequence shown here is derived from an EMBL/GenBank/DDBJ whole genome shotgun (WGS) entry which is preliminary data.</text>
</comment>
<dbReference type="EMBL" id="JBFOLJ010000005">
    <property type="protein sequence ID" value="KAL2536996.1"/>
    <property type="molecule type" value="Genomic_DNA"/>
</dbReference>